<name>A0ABY4T3Z3_9GAMM</name>
<dbReference type="EC" id="4.98.1.1" evidence="7 8"/>
<evidence type="ECO:0000313" key="10">
    <source>
        <dbReference type="Proteomes" id="UP001056681"/>
    </source>
</evidence>
<dbReference type="EMBL" id="CP063231">
    <property type="protein sequence ID" value="URL58900.1"/>
    <property type="molecule type" value="Genomic_DNA"/>
</dbReference>
<reference evidence="9" key="1">
    <citation type="submission" date="2020-10" db="EMBL/GenBank/DDBJ databases">
        <title>Whole-genome sequence of Luteibacter sp. EIF3.</title>
        <authorList>
            <person name="Friedrich I."/>
            <person name="Hertel R."/>
            <person name="Daniel R."/>
        </authorList>
    </citation>
    <scope>NUCLEOTIDE SEQUENCE</scope>
    <source>
        <strain evidence="9">EIF3</strain>
    </source>
</reference>
<evidence type="ECO:0000313" key="9">
    <source>
        <dbReference type="EMBL" id="URL58900.1"/>
    </source>
</evidence>
<dbReference type="RefSeq" id="WP_250339572.1">
    <property type="nucleotide sequence ID" value="NZ_CP063231.1"/>
</dbReference>
<evidence type="ECO:0000256" key="4">
    <source>
        <dbReference type="ARBA" id="ARBA00023239"/>
    </source>
</evidence>
<protein>
    <recommendedName>
        <fullName evidence="7 8">Ferrochelatase</fullName>
        <ecNumber evidence="7 8">4.98.1.1</ecNumber>
    </recommendedName>
    <alternativeName>
        <fullName evidence="7">Heme synthase</fullName>
    </alternativeName>
    <alternativeName>
        <fullName evidence="7">Protoheme ferro-lyase</fullName>
    </alternativeName>
</protein>
<dbReference type="NCBIfam" id="TIGR00109">
    <property type="entry name" value="hemH"/>
    <property type="match status" value="1"/>
</dbReference>
<comment type="catalytic activity">
    <reaction evidence="6">
        <text>Fe-coproporphyrin III + 2 H(+) = coproporphyrin III + Fe(2+)</text>
        <dbReference type="Rhea" id="RHEA:49572"/>
        <dbReference type="ChEBI" id="CHEBI:15378"/>
        <dbReference type="ChEBI" id="CHEBI:29033"/>
        <dbReference type="ChEBI" id="CHEBI:68438"/>
        <dbReference type="ChEBI" id="CHEBI:131725"/>
        <dbReference type="EC" id="4.99.1.9"/>
    </reaction>
    <physiologicalReaction direction="right-to-left" evidence="6">
        <dbReference type="Rhea" id="RHEA:49574"/>
    </physiologicalReaction>
</comment>
<keyword evidence="3 7" id="KW-0350">Heme biosynthesis</keyword>
<organism evidence="9 10">
    <name type="scientific">Luteibacter flocculans</name>
    <dbReference type="NCBI Taxonomy" id="2780091"/>
    <lineage>
        <taxon>Bacteria</taxon>
        <taxon>Pseudomonadati</taxon>
        <taxon>Pseudomonadota</taxon>
        <taxon>Gammaproteobacteria</taxon>
        <taxon>Lysobacterales</taxon>
        <taxon>Rhodanobacteraceae</taxon>
        <taxon>Luteibacter</taxon>
    </lineage>
</organism>
<dbReference type="Proteomes" id="UP001056681">
    <property type="component" value="Chromosome"/>
</dbReference>
<evidence type="ECO:0000256" key="6">
    <source>
        <dbReference type="ARBA" id="ARBA00024536"/>
    </source>
</evidence>
<evidence type="ECO:0000256" key="5">
    <source>
        <dbReference type="ARBA" id="ARBA00023244"/>
    </source>
</evidence>
<comment type="catalytic activity">
    <reaction evidence="7 8">
        <text>heme b + 2 H(+) = protoporphyrin IX + Fe(2+)</text>
        <dbReference type="Rhea" id="RHEA:22584"/>
        <dbReference type="ChEBI" id="CHEBI:15378"/>
        <dbReference type="ChEBI" id="CHEBI:29033"/>
        <dbReference type="ChEBI" id="CHEBI:57306"/>
        <dbReference type="ChEBI" id="CHEBI:60344"/>
        <dbReference type="EC" id="4.98.1.1"/>
    </reaction>
</comment>
<dbReference type="InterPro" id="IPR019772">
    <property type="entry name" value="Ferrochelatase_AS"/>
</dbReference>
<dbReference type="GO" id="GO:0016829">
    <property type="term" value="F:lyase activity"/>
    <property type="evidence" value="ECO:0007669"/>
    <property type="project" value="UniProtKB-KW"/>
</dbReference>
<evidence type="ECO:0000256" key="8">
    <source>
        <dbReference type="RuleBase" id="RU000607"/>
    </source>
</evidence>
<sequence>MPGTPNYTGLAGHSHDTLPQAGVLLVNLGTPDAPTAAAVRPYLAQFLGDPRVIEYPRLLWMAILHGVILRVRPKRSAHAYARIWTEQGSPLRVGSEALAAALQTELGRRRPGPIRVALAMRYGKPAVADTIAQLQREGVRRLLVLPLYPQYSATSTGSVFDAVADTIKGLRWPPELRQINDYHAEPAYIAALADSVRAHWERNGRGEKLLMSFHGIPERYLRNGDPYFCQCHATARLLREALGLSADEAPMSFQSRVGRERWLHPYTDETVKAFGAQGIKRIDVISPGFAVDCLETLEEIAMQNGEFFREAGGDTLSYIPCLNATSTHVDAIADLVLRHTQGWPEFAEDYDAAAAAVRLAEARERARKAGAHA</sequence>
<dbReference type="InterPro" id="IPR033644">
    <property type="entry name" value="Ferrochelatase_C"/>
</dbReference>
<dbReference type="Gene3D" id="3.40.50.1400">
    <property type="match status" value="2"/>
</dbReference>
<evidence type="ECO:0000256" key="7">
    <source>
        <dbReference type="HAMAP-Rule" id="MF_00323"/>
    </source>
</evidence>
<dbReference type="PANTHER" id="PTHR11108:SF1">
    <property type="entry name" value="FERROCHELATASE, MITOCHONDRIAL"/>
    <property type="match status" value="1"/>
</dbReference>
<keyword evidence="2 7" id="KW-0408">Iron</keyword>
<evidence type="ECO:0000256" key="3">
    <source>
        <dbReference type="ARBA" id="ARBA00023133"/>
    </source>
</evidence>
<comment type="function">
    <text evidence="7 8">Catalyzes the ferrous insertion into protoporphyrin IX.</text>
</comment>
<dbReference type="CDD" id="cd03411">
    <property type="entry name" value="Ferrochelatase_N"/>
    <property type="match status" value="1"/>
</dbReference>
<keyword evidence="10" id="KW-1185">Reference proteome</keyword>
<proteinExistence type="inferred from homology"/>
<comment type="similarity">
    <text evidence="1 7 8">Belongs to the ferrochelatase family.</text>
</comment>
<dbReference type="PANTHER" id="PTHR11108">
    <property type="entry name" value="FERROCHELATASE"/>
    <property type="match status" value="1"/>
</dbReference>
<gene>
    <name evidence="7" type="primary">hemH</name>
    <name evidence="9" type="ORF">IM816_01915</name>
</gene>
<feature type="binding site" evidence="7">
    <location>
        <position position="295"/>
    </location>
    <ligand>
        <name>Fe(2+)</name>
        <dbReference type="ChEBI" id="CHEBI:29033"/>
    </ligand>
</feature>
<keyword evidence="4 7" id="KW-0456">Lyase</keyword>
<dbReference type="InterPro" id="IPR001015">
    <property type="entry name" value="Ferrochelatase"/>
</dbReference>
<dbReference type="InterPro" id="IPR033659">
    <property type="entry name" value="Ferrochelatase_N"/>
</dbReference>
<keyword evidence="7" id="KW-0479">Metal-binding</keyword>
<accession>A0ABY4T3Z3</accession>
<dbReference type="CDD" id="cd00419">
    <property type="entry name" value="Ferrochelatase_C"/>
    <property type="match status" value="1"/>
</dbReference>
<evidence type="ECO:0000256" key="2">
    <source>
        <dbReference type="ARBA" id="ARBA00023004"/>
    </source>
</evidence>
<dbReference type="SUPFAM" id="SSF53800">
    <property type="entry name" value="Chelatase"/>
    <property type="match status" value="1"/>
</dbReference>
<comment type="subcellular location">
    <subcellularLocation>
        <location evidence="7 8">Cytoplasm</location>
    </subcellularLocation>
</comment>
<keyword evidence="5 7" id="KW-0627">Porphyrin biosynthesis</keyword>
<keyword evidence="7 8" id="KW-0963">Cytoplasm</keyword>
<comment type="pathway">
    <text evidence="7 8">Porphyrin-containing compound metabolism; protoheme biosynthesis; protoheme from protoporphyrin-IX: step 1/1.</text>
</comment>
<dbReference type="HAMAP" id="MF_00323">
    <property type="entry name" value="Ferrochelatase"/>
    <property type="match status" value="1"/>
</dbReference>
<dbReference type="PROSITE" id="PS00534">
    <property type="entry name" value="FERROCHELATASE"/>
    <property type="match status" value="1"/>
</dbReference>
<evidence type="ECO:0000256" key="1">
    <source>
        <dbReference type="ARBA" id="ARBA00007718"/>
    </source>
</evidence>
<dbReference type="Pfam" id="PF00762">
    <property type="entry name" value="Ferrochelatase"/>
    <property type="match status" value="1"/>
</dbReference>
<feature type="binding site" evidence="7">
    <location>
        <position position="214"/>
    </location>
    <ligand>
        <name>Fe(2+)</name>
        <dbReference type="ChEBI" id="CHEBI:29033"/>
    </ligand>
</feature>